<keyword evidence="14" id="KW-1185">Reference proteome</keyword>
<evidence type="ECO:0000256" key="7">
    <source>
        <dbReference type="ARBA" id="ARBA00023170"/>
    </source>
</evidence>
<keyword evidence="3 11" id="KW-0812">Transmembrane</keyword>
<dbReference type="SUPFAM" id="SSF53850">
    <property type="entry name" value="Periplasmic binding protein-like II"/>
    <property type="match status" value="1"/>
</dbReference>
<protein>
    <recommendedName>
        <fullName evidence="12">Serine/threonine-protein kinase haspin C-terminal domain-containing protein</fullName>
    </recommendedName>
</protein>
<dbReference type="InterPro" id="IPR015683">
    <property type="entry name" value="Ionotropic_Glu_rcpt"/>
</dbReference>
<dbReference type="AlphaFoldDB" id="A0A9Q0I3D9"/>
<dbReference type="InterPro" id="IPR001320">
    <property type="entry name" value="Iontro_rcpt_C"/>
</dbReference>
<organism evidence="13 14">
    <name type="scientific">Muraenolepis orangiensis</name>
    <name type="common">Patagonian moray cod</name>
    <dbReference type="NCBI Taxonomy" id="630683"/>
    <lineage>
        <taxon>Eukaryota</taxon>
        <taxon>Metazoa</taxon>
        <taxon>Chordata</taxon>
        <taxon>Craniata</taxon>
        <taxon>Vertebrata</taxon>
        <taxon>Euteleostomi</taxon>
        <taxon>Actinopterygii</taxon>
        <taxon>Neopterygii</taxon>
        <taxon>Teleostei</taxon>
        <taxon>Neoteleostei</taxon>
        <taxon>Acanthomorphata</taxon>
        <taxon>Zeiogadaria</taxon>
        <taxon>Gadariae</taxon>
        <taxon>Gadiformes</taxon>
        <taxon>Muraenolepidoidei</taxon>
        <taxon>Muraenolepididae</taxon>
        <taxon>Muraenolepis</taxon>
    </lineage>
</organism>
<accession>A0A9Q0I3D9</accession>
<gene>
    <name evidence="13" type="ORF">NHX12_016909</name>
</gene>
<proteinExistence type="predicted"/>
<evidence type="ECO:0000256" key="11">
    <source>
        <dbReference type="SAM" id="Phobius"/>
    </source>
</evidence>
<evidence type="ECO:0000313" key="13">
    <source>
        <dbReference type="EMBL" id="KAJ3583558.1"/>
    </source>
</evidence>
<keyword evidence="6 11" id="KW-0472">Membrane</keyword>
<evidence type="ECO:0000256" key="8">
    <source>
        <dbReference type="ARBA" id="ARBA00023180"/>
    </source>
</evidence>
<evidence type="ECO:0000256" key="1">
    <source>
        <dbReference type="ARBA" id="ARBA00004141"/>
    </source>
</evidence>
<keyword evidence="8" id="KW-0325">Glycoprotein</keyword>
<evidence type="ECO:0000313" key="14">
    <source>
        <dbReference type="Proteomes" id="UP001148018"/>
    </source>
</evidence>
<dbReference type="OrthoDB" id="5984008at2759"/>
<evidence type="ECO:0000256" key="5">
    <source>
        <dbReference type="ARBA" id="ARBA00023065"/>
    </source>
</evidence>
<keyword evidence="5" id="KW-0406">Ion transport</keyword>
<feature type="transmembrane region" description="Helical" evidence="11">
    <location>
        <begin position="122"/>
        <end position="143"/>
    </location>
</feature>
<evidence type="ECO:0000256" key="9">
    <source>
        <dbReference type="ARBA" id="ARBA00023286"/>
    </source>
</evidence>
<dbReference type="Gene3D" id="3.40.190.10">
    <property type="entry name" value="Periplasmic binding protein-like II"/>
    <property type="match status" value="1"/>
</dbReference>
<evidence type="ECO:0000256" key="3">
    <source>
        <dbReference type="ARBA" id="ARBA00022692"/>
    </source>
</evidence>
<comment type="subcellular location">
    <subcellularLocation>
        <location evidence="1">Membrane</location>
        <topology evidence="1">Multi-pass membrane protein</topology>
    </subcellularLocation>
</comment>
<keyword evidence="2" id="KW-0813">Transport</keyword>
<feature type="non-terminal residue" evidence="13">
    <location>
        <position position="1"/>
    </location>
</feature>
<dbReference type="Gene3D" id="1.10.510.10">
    <property type="entry name" value="Transferase(Phosphotransferase) domain 1"/>
    <property type="match status" value="1"/>
</dbReference>
<sequence length="179" mass="19926">MRQANSNEWSGYQPHSNVLWIHYLSDKLCSMKFRRSAGMRKIKAALTRFHNGEPVCDAATEPPGAGGQPALRGLLDMLKELAHILQFKYRIRLVADGRYGVPGANGTWTGMPPHTLWWREDASVWAVTLIIISSYTANLAAFLTMQRMEAPVESVDDPADRTAIEYGGMHGGSTVTFFQ</sequence>
<dbReference type="GO" id="GO:0015276">
    <property type="term" value="F:ligand-gated monoatomic ion channel activity"/>
    <property type="evidence" value="ECO:0007669"/>
    <property type="project" value="InterPro"/>
</dbReference>
<evidence type="ECO:0000256" key="4">
    <source>
        <dbReference type="ARBA" id="ARBA00022989"/>
    </source>
</evidence>
<keyword evidence="10" id="KW-0407">Ion channel</keyword>
<keyword evidence="9" id="KW-1071">Ligand-gated ion channel</keyword>
<dbReference type="InterPro" id="IPR024604">
    <property type="entry name" value="GSG2_C"/>
</dbReference>
<dbReference type="PANTHER" id="PTHR18966">
    <property type="entry name" value="IONOTROPIC GLUTAMATE RECEPTOR"/>
    <property type="match status" value="1"/>
</dbReference>
<dbReference type="SMART" id="SM01331">
    <property type="entry name" value="DUF3635"/>
    <property type="match status" value="1"/>
</dbReference>
<evidence type="ECO:0000256" key="2">
    <source>
        <dbReference type="ARBA" id="ARBA00022448"/>
    </source>
</evidence>
<name>A0A9Q0I3D9_9TELE</name>
<dbReference type="Pfam" id="PF00060">
    <property type="entry name" value="Lig_chan"/>
    <property type="match status" value="1"/>
</dbReference>
<dbReference type="Pfam" id="PF12330">
    <property type="entry name" value="Haspin_kinase"/>
    <property type="match status" value="1"/>
</dbReference>
<evidence type="ECO:0000259" key="12">
    <source>
        <dbReference type="SMART" id="SM01331"/>
    </source>
</evidence>
<keyword evidence="4 11" id="KW-1133">Transmembrane helix</keyword>
<dbReference type="Proteomes" id="UP001148018">
    <property type="component" value="Unassembled WGS sequence"/>
</dbReference>
<feature type="domain" description="Serine/threonine-protein kinase haspin C-terminal" evidence="12">
    <location>
        <begin position="1"/>
        <end position="61"/>
    </location>
</feature>
<evidence type="ECO:0000256" key="10">
    <source>
        <dbReference type="ARBA" id="ARBA00023303"/>
    </source>
</evidence>
<dbReference type="Gene3D" id="1.10.287.70">
    <property type="match status" value="1"/>
</dbReference>
<keyword evidence="7" id="KW-0675">Receptor</keyword>
<evidence type="ECO:0000256" key="6">
    <source>
        <dbReference type="ARBA" id="ARBA00023136"/>
    </source>
</evidence>
<dbReference type="EMBL" id="JANIIK010000261">
    <property type="protein sequence ID" value="KAJ3583558.1"/>
    <property type="molecule type" value="Genomic_DNA"/>
</dbReference>
<dbReference type="GO" id="GO:0016020">
    <property type="term" value="C:membrane"/>
    <property type="evidence" value="ECO:0007669"/>
    <property type="project" value="UniProtKB-SubCell"/>
</dbReference>
<comment type="caution">
    <text evidence="13">The sequence shown here is derived from an EMBL/GenBank/DDBJ whole genome shotgun (WGS) entry which is preliminary data.</text>
</comment>
<reference evidence="13" key="1">
    <citation type="submission" date="2022-07" db="EMBL/GenBank/DDBJ databases">
        <title>Chromosome-level genome of Muraenolepis orangiensis.</title>
        <authorList>
            <person name="Kim J."/>
        </authorList>
    </citation>
    <scope>NUCLEOTIDE SEQUENCE</scope>
    <source>
        <strain evidence="13">KU_S4_2022</strain>
        <tissue evidence="13">Muscle</tissue>
    </source>
</reference>